<protein>
    <submittedName>
        <fullName evidence="2">SdpI family protein</fullName>
    </submittedName>
</protein>
<feature type="transmembrane region" description="Helical" evidence="1">
    <location>
        <begin position="168"/>
        <end position="187"/>
    </location>
</feature>
<keyword evidence="1" id="KW-0812">Transmembrane</keyword>
<dbReference type="InterPro" id="IPR026272">
    <property type="entry name" value="SdpI"/>
</dbReference>
<dbReference type="RefSeq" id="WP_272747094.1">
    <property type="nucleotide sequence ID" value="NZ_JAQQKX010000003.1"/>
</dbReference>
<evidence type="ECO:0000256" key="1">
    <source>
        <dbReference type="SAM" id="Phobius"/>
    </source>
</evidence>
<feature type="transmembrane region" description="Helical" evidence="1">
    <location>
        <begin position="117"/>
        <end position="139"/>
    </location>
</feature>
<feature type="transmembrane region" description="Helical" evidence="1">
    <location>
        <begin position="57"/>
        <end position="78"/>
    </location>
</feature>
<keyword evidence="1" id="KW-0472">Membrane</keyword>
<proteinExistence type="predicted"/>
<dbReference type="PANTHER" id="PTHR37810">
    <property type="entry name" value="IMMUNITY PROTEIN SDPI"/>
    <property type="match status" value="1"/>
</dbReference>
<keyword evidence="3" id="KW-1185">Reference proteome</keyword>
<evidence type="ECO:0000313" key="2">
    <source>
        <dbReference type="EMBL" id="MDC7682607.1"/>
    </source>
</evidence>
<sequence>MKAGFASWPGVKIFSLLTITGLIGISLWARTRLPDALIATHFGPGGVTDGFMPRDEALMAGPMLAVMLTLVLWLLPYFQPKNGKVERSARIYGVAWMLTLAVVAAAHLFIVGKALGMTANVQGLTLLPGVLFIVLGNFLPKTRFNYIIGVRTPWTLSNERVWDRTHRLAGPVFMLTGLVMLIGAWMMPVDYQHTVILTGALGSTLILTIASYVFARQNRTV</sequence>
<feature type="transmembrane region" description="Helical" evidence="1">
    <location>
        <begin position="193"/>
        <end position="215"/>
    </location>
</feature>
<dbReference type="PIRSF" id="PIRSF038959">
    <property type="entry name" value="SdpI"/>
    <property type="match status" value="1"/>
</dbReference>
<keyword evidence="1" id="KW-1133">Transmembrane helix</keyword>
<dbReference type="Pfam" id="PF13630">
    <property type="entry name" value="SdpI"/>
    <property type="match status" value="1"/>
</dbReference>
<accession>A0ABT5HRB1</accession>
<dbReference type="PANTHER" id="PTHR37810:SF5">
    <property type="entry name" value="IMMUNITY PROTEIN SDPI"/>
    <property type="match status" value="1"/>
</dbReference>
<name>A0ABT5HRB1_9CAUL</name>
<reference evidence="2 3" key="1">
    <citation type="submission" date="2023-01" db="EMBL/GenBank/DDBJ databases">
        <title>Novel species of the genus Asticcacaulis isolated from rivers.</title>
        <authorList>
            <person name="Lu H."/>
        </authorList>
    </citation>
    <scope>NUCLEOTIDE SEQUENCE [LARGE SCALE GENOMIC DNA]</scope>
    <source>
        <strain evidence="2 3">BYS171W</strain>
    </source>
</reference>
<dbReference type="Proteomes" id="UP001214854">
    <property type="component" value="Unassembled WGS sequence"/>
</dbReference>
<dbReference type="InterPro" id="IPR025962">
    <property type="entry name" value="SdpI/YhfL"/>
</dbReference>
<dbReference type="EMBL" id="JAQQKX010000003">
    <property type="protein sequence ID" value="MDC7682607.1"/>
    <property type="molecule type" value="Genomic_DNA"/>
</dbReference>
<feature type="transmembrane region" description="Helical" evidence="1">
    <location>
        <begin position="90"/>
        <end position="111"/>
    </location>
</feature>
<feature type="transmembrane region" description="Helical" evidence="1">
    <location>
        <begin position="12"/>
        <end position="29"/>
    </location>
</feature>
<evidence type="ECO:0000313" key="3">
    <source>
        <dbReference type="Proteomes" id="UP001214854"/>
    </source>
</evidence>
<comment type="caution">
    <text evidence="2">The sequence shown here is derived from an EMBL/GenBank/DDBJ whole genome shotgun (WGS) entry which is preliminary data.</text>
</comment>
<gene>
    <name evidence="2" type="ORF">PQU92_04930</name>
</gene>
<organism evidence="2 3">
    <name type="scientific">Asticcacaulis aquaticus</name>
    <dbReference type="NCBI Taxonomy" id="2984212"/>
    <lineage>
        <taxon>Bacteria</taxon>
        <taxon>Pseudomonadati</taxon>
        <taxon>Pseudomonadota</taxon>
        <taxon>Alphaproteobacteria</taxon>
        <taxon>Caulobacterales</taxon>
        <taxon>Caulobacteraceae</taxon>
        <taxon>Asticcacaulis</taxon>
    </lineage>
</organism>